<reference evidence="3" key="1">
    <citation type="submission" date="2020-04" db="EMBL/GenBank/DDBJ databases">
        <title>Description of novel Gluconacetobacter.</title>
        <authorList>
            <person name="Sombolestani A."/>
        </authorList>
    </citation>
    <scope>NUCLEOTIDE SEQUENCE [LARGE SCALE GENOMIC DNA]</scope>
    <source>
        <strain evidence="3">R-71646</strain>
    </source>
</reference>
<proteinExistence type="predicted"/>
<evidence type="ECO:0000313" key="3">
    <source>
        <dbReference type="Proteomes" id="UP000644588"/>
    </source>
</evidence>
<organism evidence="2 3">
    <name type="scientific">Gluconobacter potus</name>
    <dbReference type="NCBI Taxonomy" id="2724927"/>
    <lineage>
        <taxon>Bacteria</taxon>
        <taxon>Pseudomonadati</taxon>
        <taxon>Pseudomonadota</taxon>
        <taxon>Alphaproteobacteria</taxon>
        <taxon>Acetobacterales</taxon>
        <taxon>Acetobacteraceae</taxon>
        <taxon>Gluconobacter</taxon>
    </lineage>
</organism>
<feature type="chain" id="PRO_5045243807" evidence="1">
    <location>
        <begin position="24"/>
        <end position="480"/>
    </location>
</feature>
<gene>
    <name evidence="2" type="ORF">HKD31_11290</name>
</gene>
<name>A0ABR9YND1_9PROT</name>
<accession>A0ABR9YND1</accession>
<keyword evidence="1" id="KW-0732">Signal</keyword>
<dbReference type="Proteomes" id="UP000644588">
    <property type="component" value="Unassembled WGS sequence"/>
</dbReference>
<keyword evidence="3" id="KW-1185">Reference proteome</keyword>
<comment type="caution">
    <text evidence="2">The sequence shown here is derived from an EMBL/GenBank/DDBJ whole genome shotgun (WGS) entry which is preliminary data.</text>
</comment>
<sequence length="480" mass="48975">MKLFPSVLLACGGVILFTPPAQAQTFPVNTMPAWKSYMATGNPSDIVSSPAVAAAIGPKVDAINGQSLGQTLRNAVISATEISIPANPSIPTCPVASCPTTEGAGGPVMTAFSSYGSTTLGPQWEYQGYFGLYMNTGRDSATGGIAAPGAKMAAYFGAMQDTQSGPGWGINWNISRNFSPSTGSNTLYGQPGSGTMNAAGGMAANMSTIGAEGDLNNADLDCNGQDGCFIVNEFLNTTSRFTSLAGIFFGASSGQTVASYHDGIFIGGKANGGTADVASDNDIMSEGGGVYGYHSAGSHSVAGIFSESAGQHDVLLTGPSTSSNLNIVSSTSVAKIVINGSSSVGDVIVNTSSPTNVFSVQGTHTGMSAYQDQSTSAAALNASGSYTTAAITTANATNTKIAFTAAPEQEICFASSDKCVEYDGTKLVYSSGNTRLFSIDNSGNMTLSGALTQNGTPCSRRSCHICRRSMRGIWSRSSPS</sequence>
<reference evidence="2 3" key="2">
    <citation type="submission" date="2020-11" db="EMBL/GenBank/DDBJ databases">
        <title>Description of novel Gluconobacter species.</title>
        <authorList>
            <person name="Cleenwerck I."/>
            <person name="Cnockaert M."/>
            <person name="Borremans W."/>
            <person name="Wieme A.D."/>
            <person name="De Vuyst L."/>
            <person name="Vandamme P."/>
        </authorList>
    </citation>
    <scope>NUCLEOTIDE SEQUENCE [LARGE SCALE GENOMIC DNA]</scope>
    <source>
        <strain evidence="2 3">R-71646</strain>
    </source>
</reference>
<dbReference type="RefSeq" id="WP_194265081.1">
    <property type="nucleotide sequence ID" value="NZ_JABCQF010000007.1"/>
</dbReference>
<evidence type="ECO:0000313" key="2">
    <source>
        <dbReference type="EMBL" id="MBF0883323.1"/>
    </source>
</evidence>
<feature type="signal peptide" evidence="1">
    <location>
        <begin position="1"/>
        <end position="23"/>
    </location>
</feature>
<dbReference type="EMBL" id="JABCQF010000007">
    <property type="protein sequence ID" value="MBF0883323.1"/>
    <property type="molecule type" value="Genomic_DNA"/>
</dbReference>
<evidence type="ECO:0000256" key="1">
    <source>
        <dbReference type="SAM" id="SignalP"/>
    </source>
</evidence>
<protein>
    <submittedName>
        <fullName evidence="2">Uncharacterized protein</fullName>
    </submittedName>
</protein>